<organism evidence="10 11">
    <name type="scientific">Methyloglobulus morosus KoM1</name>
    <dbReference type="NCBI Taxonomy" id="1116472"/>
    <lineage>
        <taxon>Bacteria</taxon>
        <taxon>Pseudomonadati</taxon>
        <taxon>Pseudomonadota</taxon>
        <taxon>Gammaproteobacteria</taxon>
        <taxon>Methylococcales</taxon>
        <taxon>Methylococcaceae</taxon>
        <taxon>Methyloglobulus</taxon>
    </lineage>
</organism>
<evidence type="ECO:0000256" key="4">
    <source>
        <dbReference type="ARBA" id="ARBA00022605"/>
    </source>
</evidence>
<dbReference type="eggNOG" id="COG0548">
    <property type="taxonomic scope" value="Bacteria"/>
</dbReference>
<dbReference type="InterPro" id="IPR033719">
    <property type="entry name" value="NAGS_kin"/>
</dbReference>
<evidence type="ECO:0000259" key="9">
    <source>
        <dbReference type="PROSITE" id="PS51186"/>
    </source>
</evidence>
<dbReference type="eggNOG" id="COG1246">
    <property type="taxonomic scope" value="Bacteria"/>
</dbReference>
<name>V5DYJ2_9GAMM</name>
<dbReference type="GO" id="GO:0004042">
    <property type="term" value="F:L-glutamate N-acetyltransferase activity"/>
    <property type="evidence" value="ECO:0007669"/>
    <property type="project" value="UniProtKB-UniRule"/>
</dbReference>
<comment type="subcellular location">
    <subcellularLocation>
        <location evidence="8">Cytoplasm</location>
    </subcellularLocation>
</comment>
<comment type="caution">
    <text evidence="10">The sequence shown here is derived from an EMBL/GenBank/DDBJ whole genome shotgun (WGS) entry which is preliminary data.</text>
</comment>
<keyword evidence="3 8" id="KW-0055">Arginine biosynthesis</keyword>
<dbReference type="Gene3D" id="3.40.1160.10">
    <property type="entry name" value="Acetylglutamate kinase-like"/>
    <property type="match status" value="1"/>
</dbReference>
<sequence>MTAHRIFDSRLFQITQQNMELQNAFVSWFRNSSPYIHAHRNKTFVISFGGEAVLAQDFDHHVHDFALLSSLGIKLVLVHGIRPQIDLRLARLNIPARFHHNLRITDDIALQCVKEAAGIVRVEIEALLSMGLANSPMAGSGLKVASGNFVTAKPLGVIDGVDYCHTGEVRRIDNKAIQLQLEQKNVVLISPIGYSPTGEVFNLSAEQVATSVAIALNAEKLILLTEQSIPNPDNNQPIRQMTTDETQLYLEKHPGIPNTMALSLKAAMQSCQSGVKRAHLIDRTVDGALLLELFSHDGMGTLISSTPFEALRPATLDDIGGILELIKPLEQQGKLAKRSREKIEMEISDYIVLDIDGMIIGCMALHPDEQGQFGAIACLAVHPDYQGSARGQRMFEHACEKAKMLKLNKLFLLSTQTAHWFIERGFQPSTIDSLPETLKALYNPERNSKVLSKSIDNPKT</sequence>
<dbReference type="PROSITE" id="PS51186">
    <property type="entry name" value="GNAT"/>
    <property type="match status" value="1"/>
</dbReference>
<dbReference type="InterPro" id="IPR016181">
    <property type="entry name" value="Acyl_CoA_acyltransferase"/>
</dbReference>
<dbReference type="SUPFAM" id="SSF55729">
    <property type="entry name" value="Acyl-CoA N-acyltransferases (Nat)"/>
    <property type="match status" value="1"/>
</dbReference>
<gene>
    <name evidence="8 10" type="primary">argA</name>
    <name evidence="10" type="ORF">MGMO_59c00130</name>
</gene>
<dbReference type="InterPro" id="IPR036393">
    <property type="entry name" value="AceGlu_kinase-like_sf"/>
</dbReference>
<feature type="domain" description="N-acetyltransferase" evidence="9">
    <location>
        <begin position="309"/>
        <end position="456"/>
    </location>
</feature>
<keyword evidence="6 8" id="KW-0012">Acyltransferase</keyword>
<dbReference type="GO" id="GO:0006526">
    <property type="term" value="P:L-arginine biosynthetic process"/>
    <property type="evidence" value="ECO:0007669"/>
    <property type="project" value="UniProtKB-UniRule"/>
</dbReference>
<dbReference type="NCBIfam" id="TIGR01890">
    <property type="entry name" value="N-Ac-Glu-synth"/>
    <property type="match status" value="1"/>
</dbReference>
<dbReference type="NCBIfam" id="NF003641">
    <property type="entry name" value="PRK05279.1"/>
    <property type="match status" value="1"/>
</dbReference>
<dbReference type="Proteomes" id="UP000017842">
    <property type="component" value="Unassembled WGS sequence"/>
</dbReference>
<dbReference type="InterPro" id="IPR010167">
    <property type="entry name" value="NH2A_AcTrfase"/>
</dbReference>
<dbReference type="PANTHER" id="PTHR30602:SF12">
    <property type="entry name" value="AMINO-ACID ACETYLTRANSFERASE NAGS1, CHLOROPLASTIC-RELATED"/>
    <property type="match status" value="1"/>
</dbReference>
<dbReference type="Gene3D" id="3.40.630.30">
    <property type="match status" value="1"/>
</dbReference>
<dbReference type="PANTHER" id="PTHR30602">
    <property type="entry name" value="AMINO-ACID ACETYLTRANSFERASE"/>
    <property type="match status" value="1"/>
</dbReference>
<proteinExistence type="inferred from homology"/>
<evidence type="ECO:0000313" key="10">
    <source>
        <dbReference type="EMBL" id="ESS72391.1"/>
    </source>
</evidence>
<dbReference type="CDD" id="cd04237">
    <property type="entry name" value="AAK_NAGS-ABP"/>
    <property type="match status" value="1"/>
</dbReference>
<dbReference type="UniPathway" id="UPA00068">
    <property type="reaction ID" value="UER00106"/>
</dbReference>
<dbReference type="GO" id="GO:0005737">
    <property type="term" value="C:cytoplasm"/>
    <property type="evidence" value="ECO:0007669"/>
    <property type="project" value="UniProtKB-SubCell"/>
</dbReference>
<evidence type="ECO:0000256" key="2">
    <source>
        <dbReference type="ARBA" id="ARBA00009145"/>
    </source>
</evidence>
<dbReference type="Pfam" id="PF00696">
    <property type="entry name" value="AA_kinase"/>
    <property type="match status" value="1"/>
</dbReference>
<accession>V5DYJ2</accession>
<dbReference type="InterPro" id="IPR000182">
    <property type="entry name" value="GNAT_dom"/>
</dbReference>
<dbReference type="InterPro" id="IPR001048">
    <property type="entry name" value="Asp/Glu/Uridylate_kinase"/>
</dbReference>
<dbReference type="PIRSF" id="PIRSF000423">
    <property type="entry name" value="ArgA"/>
    <property type="match status" value="1"/>
</dbReference>
<comment type="catalytic activity">
    <reaction evidence="7 8">
        <text>L-glutamate + acetyl-CoA = N-acetyl-L-glutamate + CoA + H(+)</text>
        <dbReference type="Rhea" id="RHEA:24292"/>
        <dbReference type="ChEBI" id="CHEBI:15378"/>
        <dbReference type="ChEBI" id="CHEBI:29985"/>
        <dbReference type="ChEBI" id="CHEBI:44337"/>
        <dbReference type="ChEBI" id="CHEBI:57287"/>
        <dbReference type="ChEBI" id="CHEBI:57288"/>
        <dbReference type="EC" id="2.3.1.1"/>
    </reaction>
</comment>
<evidence type="ECO:0000256" key="7">
    <source>
        <dbReference type="ARBA" id="ARBA00048372"/>
    </source>
</evidence>
<dbReference type="STRING" id="1116472.MGMO_59c00130"/>
<comment type="similarity">
    <text evidence="2 8">Belongs to the acetyltransferase family. ArgA subfamily.</text>
</comment>
<keyword evidence="8" id="KW-0963">Cytoplasm</keyword>
<dbReference type="SUPFAM" id="SSF53633">
    <property type="entry name" value="Carbamate kinase-like"/>
    <property type="match status" value="1"/>
</dbReference>
<evidence type="ECO:0000256" key="5">
    <source>
        <dbReference type="ARBA" id="ARBA00022679"/>
    </source>
</evidence>
<evidence type="ECO:0000256" key="8">
    <source>
        <dbReference type="HAMAP-Rule" id="MF_01105"/>
    </source>
</evidence>
<dbReference type="CDD" id="cd04301">
    <property type="entry name" value="NAT_SF"/>
    <property type="match status" value="1"/>
</dbReference>
<evidence type="ECO:0000256" key="1">
    <source>
        <dbReference type="ARBA" id="ARBA00004925"/>
    </source>
</evidence>
<dbReference type="Pfam" id="PF13508">
    <property type="entry name" value="Acetyltransf_7"/>
    <property type="match status" value="1"/>
</dbReference>
<dbReference type="PATRIC" id="fig|1116472.3.peg.1833"/>
<keyword evidence="11" id="KW-1185">Reference proteome</keyword>
<reference evidence="10 11" key="1">
    <citation type="journal article" date="2013" name="Genome Announc.">
        <title>Draft Genome Sequence of the Methanotrophic Gammaproteobacterium Methyloglobulus morosus DSM 22980 Strain KoM1.</title>
        <authorList>
            <person name="Poehlein A."/>
            <person name="Deutzmann J.S."/>
            <person name="Daniel R."/>
            <person name="Simeonova D.D."/>
        </authorList>
    </citation>
    <scope>NUCLEOTIDE SEQUENCE [LARGE SCALE GENOMIC DNA]</scope>
    <source>
        <strain evidence="10 11">KoM1</strain>
    </source>
</reference>
<dbReference type="HAMAP" id="MF_01105">
    <property type="entry name" value="N_acetyl_glu_synth"/>
    <property type="match status" value="1"/>
</dbReference>
<keyword evidence="4 8" id="KW-0028">Amino-acid biosynthesis</keyword>
<evidence type="ECO:0000313" key="11">
    <source>
        <dbReference type="Proteomes" id="UP000017842"/>
    </source>
</evidence>
<evidence type="ECO:0000256" key="6">
    <source>
        <dbReference type="ARBA" id="ARBA00023315"/>
    </source>
</evidence>
<comment type="miscellaneous">
    <text evidence="8">In bacteria which possess the bifunctional enzyme ornithine acetyltransferase/N-acetylglutamate synthase (ArgJ), ArgA fulfills an anaplerotic role.</text>
</comment>
<dbReference type="AlphaFoldDB" id="V5DYJ2"/>
<dbReference type="EMBL" id="AYLO01000057">
    <property type="protein sequence ID" value="ESS72391.1"/>
    <property type="molecule type" value="Genomic_DNA"/>
</dbReference>
<dbReference type="EC" id="2.3.1.1" evidence="8"/>
<keyword evidence="5 8" id="KW-0808">Transferase</keyword>
<comment type="pathway">
    <text evidence="1 8">Amino-acid biosynthesis; L-arginine biosynthesis; N(2)-acetyl-L-ornithine from L-glutamate: step 1/4.</text>
</comment>
<evidence type="ECO:0000256" key="3">
    <source>
        <dbReference type="ARBA" id="ARBA00022571"/>
    </source>
</evidence>
<protein>
    <recommendedName>
        <fullName evidence="8">Amino-acid acetyltransferase</fullName>
        <ecNumber evidence="8">2.3.1.1</ecNumber>
    </recommendedName>
    <alternativeName>
        <fullName evidence="8">N-acetylglutamate synthase</fullName>
        <shortName evidence="8">AGS</shortName>
        <shortName evidence="8">NAGS</shortName>
    </alternativeName>
</protein>